<feature type="transmembrane region" description="Helical" evidence="9">
    <location>
        <begin position="52"/>
        <end position="72"/>
    </location>
</feature>
<dbReference type="SUPFAM" id="SSF52266">
    <property type="entry name" value="SGNH hydrolase"/>
    <property type="match status" value="1"/>
</dbReference>
<evidence type="ECO:0000256" key="7">
    <source>
        <dbReference type="ARBA" id="ARBA00023315"/>
    </source>
</evidence>
<dbReference type="PANTHER" id="PTHR23028">
    <property type="entry name" value="ACETYLTRANSFERASE"/>
    <property type="match status" value="1"/>
</dbReference>
<feature type="transmembrane region" description="Helical" evidence="9">
    <location>
        <begin position="157"/>
        <end position="178"/>
    </location>
</feature>
<evidence type="ECO:0000256" key="4">
    <source>
        <dbReference type="ARBA" id="ARBA00022692"/>
    </source>
</evidence>
<accession>A0A6J6D616</accession>
<keyword evidence="4 9" id="KW-0812">Transmembrane</keyword>
<dbReference type="Pfam" id="PF01757">
    <property type="entry name" value="Acyl_transf_3"/>
    <property type="match status" value="1"/>
</dbReference>
<dbReference type="Pfam" id="PF04311">
    <property type="entry name" value="DUF459"/>
    <property type="match status" value="1"/>
</dbReference>
<protein>
    <submittedName>
        <fullName evidence="11">Unannotated protein</fullName>
    </submittedName>
</protein>
<feature type="transmembrane region" description="Helical" evidence="9">
    <location>
        <begin position="310"/>
        <end position="329"/>
    </location>
</feature>
<reference evidence="11" key="1">
    <citation type="submission" date="2020-05" db="EMBL/GenBank/DDBJ databases">
        <authorList>
            <person name="Chiriac C."/>
            <person name="Salcher M."/>
            <person name="Ghai R."/>
            <person name="Kavagutti S V."/>
        </authorList>
    </citation>
    <scope>NUCLEOTIDE SEQUENCE</scope>
</reference>
<evidence type="ECO:0000256" key="9">
    <source>
        <dbReference type="SAM" id="Phobius"/>
    </source>
</evidence>
<evidence type="ECO:0000256" key="1">
    <source>
        <dbReference type="ARBA" id="ARBA00004651"/>
    </source>
</evidence>
<dbReference type="EMBL" id="CAEZSU010000139">
    <property type="protein sequence ID" value="CAB4557138.1"/>
    <property type="molecule type" value="Genomic_DNA"/>
</dbReference>
<dbReference type="Gene3D" id="3.40.50.1110">
    <property type="entry name" value="SGNH hydrolase"/>
    <property type="match status" value="1"/>
</dbReference>
<feature type="region of interest" description="Disordered" evidence="8">
    <location>
        <begin position="1"/>
        <end position="21"/>
    </location>
</feature>
<gene>
    <name evidence="11" type="ORF">UFOPK1495_01253</name>
</gene>
<evidence type="ECO:0000256" key="8">
    <source>
        <dbReference type="SAM" id="MobiDB-lite"/>
    </source>
</evidence>
<sequence>MDERTTSRPSPETLRSDRSANLPHLPALDGIRGMAVIGVLLFHGGFTWAKGGFLGVSTFFTLSGFLITNLLVREFEGSHSIDLLRFWGRRLRRLMPAALATVALIGLIWWRIGSADQLASLRGDMLSAIGYVANWRLWTSDVSYGSLFSDPTPFQHFWSLAIEEQFYVVFPIVVVVLMRFGGRRLLASSCMAAAAVSIALMWLQQSDFDRVYYGTDTRVAELLFGVLLALWWSGRQRNTTTRTSSESLFDVLGFAAIFVILIAWFNTAEASPGLARGGLPLYALLSTLAIYVATRAGMFSRIFANPALRWAGLLSYGLYLYHWPVFLLLSQDRTGLSLGPLFVVRMIVTIAIALASYFLLEMPVRRGTLFSTTRSAGTAALVGISAVVVCAFAITLHTPVSTVPYANMRVDQIESRLEQLVPQNPVDSNSPPPARLWIIGDSGAMDVSPALAAAAEATGASSIVFGARPGFGLTNGVDWRSDWSNTISEFDPNLAVMLFGGWDLSYIKENGEAAYEAVVDEAVTLLTSNGIHVMLLPVMPGGQIDVSAVDRVFANVAARHPDMVSNPSIAAALTAPDGSTPRYWVGDDGTVHLLRKKDNWHLCQEGASNLADHVLAHAARLGWAPVPKNSDWKAGSWRQAWQYDDPPGVCDDVADVG</sequence>
<dbReference type="GO" id="GO:0016747">
    <property type="term" value="F:acyltransferase activity, transferring groups other than amino-acyl groups"/>
    <property type="evidence" value="ECO:0007669"/>
    <property type="project" value="InterPro"/>
</dbReference>
<keyword evidence="2" id="KW-1003">Cell membrane</keyword>
<feature type="transmembrane region" description="Helical" evidence="9">
    <location>
        <begin position="380"/>
        <end position="400"/>
    </location>
</feature>
<feature type="transmembrane region" description="Helical" evidence="9">
    <location>
        <begin position="185"/>
        <end position="205"/>
    </location>
</feature>
<dbReference type="InterPro" id="IPR002656">
    <property type="entry name" value="Acyl_transf_3_dom"/>
</dbReference>
<evidence type="ECO:0000256" key="6">
    <source>
        <dbReference type="ARBA" id="ARBA00023136"/>
    </source>
</evidence>
<keyword evidence="7" id="KW-0012">Acyltransferase</keyword>
<keyword evidence="3" id="KW-0808">Transferase</keyword>
<evidence type="ECO:0000256" key="5">
    <source>
        <dbReference type="ARBA" id="ARBA00022989"/>
    </source>
</evidence>
<dbReference type="InterPro" id="IPR007407">
    <property type="entry name" value="DUF459"/>
</dbReference>
<dbReference type="PANTHER" id="PTHR23028:SF53">
    <property type="entry name" value="ACYL_TRANSF_3 DOMAIN-CONTAINING PROTEIN"/>
    <property type="match status" value="1"/>
</dbReference>
<evidence type="ECO:0000259" key="10">
    <source>
        <dbReference type="Pfam" id="PF01757"/>
    </source>
</evidence>
<feature type="domain" description="Acyltransferase 3" evidence="10">
    <location>
        <begin position="26"/>
        <end position="355"/>
    </location>
</feature>
<dbReference type="InterPro" id="IPR036514">
    <property type="entry name" value="SGNH_hydro_sf"/>
</dbReference>
<keyword evidence="6 9" id="KW-0472">Membrane</keyword>
<dbReference type="AlphaFoldDB" id="A0A6J6D616"/>
<feature type="transmembrane region" description="Helical" evidence="9">
    <location>
        <begin position="93"/>
        <end position="112"/>
    </location>
</feature>
<feature type="transmembrane region" description="Helical" evidence="9">
    <location>
        <begin position="341"/>
        <end position="360"/>
    </location>
</feature>
<comment type="subcellular location">
    <subcellularLocation>
        <location evidence="1">Cell membrane</location>
        <topology evidence="1">Multi-pass membrane protein</topology>
    </subcellularLocation>
</comment>
<name>A0A6J6D616_9ZZZZ</name>
<dbReference type="GO" id="GO:0009103">
    <property type="term" value="P:lipopolysaccharide biosynthetic process"/>
    <property type="evidence" value="ECO:0007669"/>
    <property type="project" value="TreeGrafter"/>
</dbReference>
<evidence type="ECO:0000256" key="3">
    <source>
        <dbReference type="ARBA" id="ARBA00022679"/>
    </source>
</evidence>
<feature type="transmembrane region" description="Helical" evidence="9">
    <location>
        <begin position="247"/>
        <end position="267"/>
    </location>
</feature>
<dbReference type="GO" id="GO:0005886">
    <property type="term" value="C:plasma membrane"/>
    <property type="evidence" value="ECO:0007669"/>
    <property type="project" value="UniProtKB-SubCell"/>
</dbReference>
<feature type="transmembrane region" description="Helical" evidence="9">
    <location>
        <begin position="279"/>
        <end position="298"/>
    </location>
</feature>
<evidence type="ECO:0000313" key="11">
    <source>
        <dbReference type="EMBL" id="CAB4557138.1"/>
    </source>
</evidence>
<dbReference type="InterPro" id="IPR050879">
    <property type="entry name" value="Acyltransferase_3"/>
</dbReference>
<keyword evidence="5 9" id="KW-1133">Transmembrane helix</keyword>
<feature type="transmembrane region" description="Helical" evidence="9">
    <location>
        <begin position="217"/>
        <end position="235"/>
    </location>
</feature>
<proteinExistence type="predicted"/>
<evidence type="ECO:0000256" key="2">
    <source>
        <dbReference type="ARBA" id="ARBA00022475"/>
    </source>
</evidence>
<organism evidence="11">
    <name type="scientific">freshwater metagenome</name>
    <dbReference type="NCBI Taxonomy" id="449393"/>
    <lineage>
        <taxon>unclassified sequences</taxon>
        <taxon>metagenomes</taxon>
        <taxon>ecological metagenomes</taxon>
    </lineage>
</organism>